<feature type="signal peptide" evidence="7">
    <location>
        <begin position="1"/>
        <end position="40"/>
    </location>
</feature>
<keyword evidence="6" id="KW-0378">Hydrolase</keyword>
<comment type="catalytic activity">
    <reaction evidence="1">
        <text>Hydrolysis of terminal, non-reducing (1-&gt;4)-linked alpha-D-glucose residues with release of alpha-D-glucose.</text>
        <dbReference type="EC" id="3.2.1.20"/>
    </reaction>
</comment>
<dbReference type="SMART" id="SM00642">
    <property type="entry name" value="Aamy"/>
    <property type="match status" value="1"/>
</dbReference>
<feature type="chain" id="PRO_5027926146" description="alpha-glucosidase" evidence="7">
    <location>
        <begin position="41"/>
        <end position="584"/>
    </location>
</feature>
<comment type="similarity">
    <text evidence="2">Belongs to the glycosyl hydrolase 13 family.</text>
</comment>
<gene>
    <name evidence="10" type="primary">LOC117137097</name>
</gene>
<evidence type="ECO:0000313" key="9">
    <source>
        <dbReference type="Proteomes" id="UP000515162"/>
    </source>
</evidence>
<feature type="domain" description="Glycosyl hydrolase family 13 catalytic" evidence="8">
    <location>
        <begin position="52"/>
        <end position="470"/>
    </location>
</feature>
<evidence type="ECO:0000313" key="10">
    <source>
        <dbReference type="RefSeq" id="XP_033154273.1"/>
    </source>
</evidence>
<dbReference type="AlphaFoldDB" id="A0A6P8JF68"/>
<dbReference type="SUPFAM" id="SSF51445">
    <property type="entry name" value="(Trans)glycosidases"/>
    <property type="match status" value="1"/>
</dbReference>
<evidence type="ECO:0000259" key="8">
    <source>
        <dbReference type="SMART" id="SM00642"/>
    </source>
</evidence>
<dbReference type="EC" id="3.2.1.20" evidence="3"/>
<evidence type="ECO:0000256" key="2">
    <source>
        <dbReference type="ARBA" id="ARBA00008061"/>
    </source>
</evidence>
<evidence type="ECO:0000256" key="5">
    <source>
        <dbReference type="ARBA" id="ARBA00023180"/>
    </source>
</evidence>
<accession>A0A6P8JF68</accession>
<evidence type="ECO:0000256" key="7">
    <source>
        <dbReference type="SAM" id="SignalP"/>
    </source>
</evidence>
<dbReference type="InterPro" id="IPR006047">
    <property type="entry name" value="GH13_cat_dom"/>
</dbReference>
<evidence type="ECO:0000256" key="6">
    <source>
        <dbReference type="ARBA" id="ARBA00023295"/>
    </source>
</evidence>
<dbReference type="Gene3D" id="3.90.400.10">
    <property type="entry name" value="Oligo-1,6-glucosidase, Domain 2"/>
    <property type="match status" value="1"/>
</dbReference>
<dbReference type="InterPro" id="IPR045857">
    <property type="entry name" value="O16G_dom_2"/>
</dbReference>
<keyword evidence="5" id="KW-0325">Glycoprotein</keyword>
<dbReference type="PANTHER" id="PTHR10357">
    <property type="entry name" value="ALPHA-AMYLASE FAMILY MEMBER"/>
    <property type="match status" value="1"/>
</dbReference>
<dbReference type="Pfam" id="PF00128">
    <property type="entry name" value="Alpha-amylase"/>
    <property type="match status" value="1"/>
</dbReference>
<proteinExistence type="inferred from homology"/>
<dbReference type="Gene3D" id="3.20.20.80">
    <property type="entry name" value="Glycosidases"/>
    <property type="match status" value="2"/>
</dbReference>
<dbReference type="Proteomes" id="UP000515162">
    <property type="component" value="Chromosome 2R"/>
</dbReference>
<dbReference type="GO" id="GO:0005975">
    <property type="term" value="P:carbohydrate metabolic process"/>
    <property type="evidence" value="ECO:0007669"/>
    <property type="project" value="InterPro"/>
</dbReference>
<keyword evidence="9" id="KW-1185">Reference proteome</keyword>
<reference evidence="10" key="1">
    <citation type="submission" date="2025-08" db="UniProtKB">
        <authorList>
            <consortium name="RefSeq"/>
        </authorList>
    </citation>
    <scope>IDENTIFICATION</scope>
    <source>
        <strain evidence="10">Mau12</strain>
        <tissue evidence="10">Whole Body</tissue>
    </source>
</reference>
<evidence type="ECO:0000256" key="3">
    <source>
        <dbReference type="ARBA" id="ARBA00012741"/>
    </source>
</evidence>
<dbReference type="InterPro" id="IPR017853">
    <property type="entry name" value="GH"/>
</dbReference>
<dbReference type="RefSeq" id="XP_033154273.1">
    <property type="nucleotide sequence ID" value="XM_033298382.1"/>
</dbReference>
<dbReference type="CDD" id="cd11328">
    <property type="entry name" value="AmyAc_maltase"/>
    <property type="match status" value="1"/>
</dbReference>
<dbReference type="FunFam" id="3.90.400.10:FF:000001">
    <property type="entry name" value="Maltase A3, isoform A"/>
    <property type="match status" value="1"/>
</dbReference>
<evidence type="ECO:0000256" key="1">
    <source>
        <dbReference type="ARBA" id="ARBA00001657"/>
    </source>
</evidence>
<organism evidence="9 10">
    <name type="scientific">Drosophila mauritiana</name>
    <name type="common">Fruit fly</name>
    <dbReference type="NCBI Taxonomy" id="7226"/>
    <lineage>
        <taxon>Eukaryota</taxon>
        <taxon>Metazoa</taxon>
        <taxon>Ecdysozoa</taxon>
        <taxon>Arthropoda</taxon>
        <taxon>Hexapoda</taxon>
        <taxon>Insecta</taxon>
        <taxon>Pterygota</taxon>
        <taxon>Neoptera</taxon>
        <taxon>Endopterygota</taxon>
        <taxon>Diptera</taxon>
        <taxon>Brachycera</taxon>
        <taxon>Muscomorpha</taxon>
        <taxon>Ephydroidea</taxon>
        <taxon>Drosophilidae</taxon>
        <taxon>Drosophila</taxon>
        <taxon>Sophophora</taxon>
    </lineage>
</organism>
<name>A0A6P8JF68_DROMA</name>
<keyword evidence="4 7" id="KW-0732">Signal</keyword>
<keyword evidence="6" id="KW-0326">Glycosidase</keyword>
<evidence type="ECO:0000256" key="4">
    <source>
        <dbReference type="ARBA" id="ARBA00022729"/>
    </source>
</evidence>
<dbReference type="GeneID" id="117137097"/>
<dbReference type="GO" id="GO:0004558">
    <property type="term" value="F:alpha-1,4-glucosidase activity"/>
    <property type="evidence" value="ECO:0007669"/>
    <property type="project" value="UniProtKB-EC"/>
</dbReference>
<dbReference type="PANTHER" id="PTHR10357:SF234">
    <property type="entry name" value="MALTASE A2-RELATED"/>
    <property type="match status" value="1"/>
</dbReference>
<protein>
    <recommendedName>
        <fullName evidence="3">alpha-glucosidase</fullName>
        <ecNumber evidence="3">3.2.1.20</ecNumber>
    </recommendedName>
</protein>
<sequence>MAIGISKLSLPHSNAIEMPKWAHLGLAALLLISTTQEGAADIDWWENASLYQIYPRSFQDSDGDGIGDLKGITSRLGYLKEIGITATWLSPIFTSPMSDFGYDISNFYDIDPIFGTLDDFDALIVEAKSLGVKIILDFVPNHSSDENVWFEKSVNREDGYDDFYVWDDGKLNEETGARDPPSNWVSVFSGPMWTWNEKRQQYFLHQFQVKQPDLNFTNPMVREHMLDVLKFWLDRGVDGFRIDAVPHIYEHRNADGSYPDEPVSGWGSDPNAYDYHDHIYTKDQPATVDLMYEWREFLDNYRAQNGGDSRVLLAEAYSSVETLSAYFGNSTHQGTQLPMNFQLMYLSGYSTAKDVVGSIDYWMNTMWKEHQTANWVVGNHDTNRVADRMGAHKVDLLNVIVNALPGASVTYYGEEIGMSNVDVECTGDSCEDRDGERTPMQWTAGKNADFSDGESTWLPLSPEYQRYNVQTERGVSRSSLNIFKGLQALKSSSAFLAFKDDGGFSYEAVTEQVLQIIRTNKISEEYRILVNMGNGMEILDGLAPKTYEYVLATAYSTHYPGQKADLSQRIILMPYEAVVLRWLA</sequence>